<proteinExistence type="predicted"/>
<feature type="transmembrane region" description="Helical" evidence="2">
    <location>
        <begin position="82"/>
        <end position="101"/>
    </location>
</feature>
<organism evidence="3 4">
    <name type="scientific">Collybiopsis confluens</name>
    <dbReference type="NCBI Taxonomy" id="2823264"/>
    <lineage>
        <taxon>Eukaryota</taxon>
        <taxon>Fungi</taxon>
        <taxon>Dikarya</taxon>
        <taxon>Basidiomycota</taxon>
        <taxon>Agaricomycotina</taxon>
        <taxon>Agaricomycetes</taxon>
        <taxon>Agaricomycetidae</taxon>
        <taxon>Agaricales</taxon>
        <taxon>Marasmiineae</taxon>
        <taxon>Omphalotaceae</taxon>
        <taxon>Collybiopsis</taxon>
    </lineage>
</organism>
<evidence type="ECO:0000256" key="2">
    <source>
        <dbReference type="SAM" id="Phobius"/>
    </source>
</evidence>
<evidence type="ECO:0000313" key="3">
    <source>
        <dbReference type="EMBL" id="KAF5371887.1"/>
    </source>
</evidence>
<reference evidence="3 4" key="1">
    <citation type="journal article" date="2020" name="ISME J.">
        <title>Uncovering the hidden diversity of litter-decomposition mechanisms in mushroom-forming fungi.</title>
        <authorList>
            <person name="Floudas D."/>
            <person name="Bentzer J."/>
            <person name="Ahren D."/>
            <person name="Johansson T."/>
            <person name="Persson P."/>
            <person name="Tunlid A."/>
        </authorList>
    </citation>
    <scope>NUCLEOTIDE SEQUENCE [LARGE SCALE GENOMIC DNA]</scope>
    <source>
        <strain evidence="3 4">CBS 406.79</strain>
    </source>
</reference>
<keyword evidence="2" id="KW-0472">Membrane</keyword>
<dbReference type="AlphaFoldDB" id="A0A8H5LW93"/>
<feature type="transmembrane region" description="Helical" evidence="2">
    <location>
        <begin position="121"/>
        <end position="144"/>
    </location>
</feature>
<sequence>MHSNRGARIALYVALLIFSIILLSLTATRLHRTLGAAPGFYERTVVELLVVASLAILWSAYIIHVIHALRVSGPVTSFTGEFIGLSVLWTMFLVGSAIATHRWANLGFCFGVFGCNLLTSILAFGWLCFIITTLLIFAAMLSLARHGEYSNTGEPLHGKWTSRRGTEKPRFDASEPAPGSVPGSVPAGATAGTTSAV</sequence>
<dbReference type="OrthoDB" id="3227739at2759"/>
<gene>
    <name evidence="3" type="ORF">D9757_010579</name>
</gene>
<evidence type="ECO:0008006" key="5">
    <source>
        <dbReference type="Google" id="ProtNLM"/>
    </source>
</evidence>
<feature type="transmembrane region" description="Helical" evidence="2">
    <location>
        <begin position="9"/>
        <end position="28"/>
    </location>
</feature>
<feature type="transmembrane region" description="Helical" evidence="2">
    <location>
        <begin position="48"/>
        <end position="70"/>
    </location>
</feature>
<name>A0A8H5LW93_9AGAR</name>
<evidence type="ECO:0000256" key="1">
    <source>
        <dbReference type="SAM" id="MobiDB-lite"/>
    </source>
</evidence>
<keyword evidence="2" id="KW-1133">Transmembrane helix</keyword>
<keyword evidence="2" id="KW-0812">Transmembrane</keyword>
<feature type="region of interest" description="Disordered" evidence="1">
    <location>
        <begin position="153"/>
        <end position="197"/>
    </location>
</feature>
<keyword evidence="4" id="KW-1185">Reference proteome</keyword>
<comment type="caution">
    <text evidence="3">The sequence shown here is derived from an EMBL/GenBank/DDBJ whole genome shotgun (WGS) entry which is preliminary data.</text>
</comment>
<dbReference type="Proteomes" id="UP000518752">
    <property type="component" value="Unassembled WGS sequence"/>
</dbReference>
<dbReference type="EMBL" id="JAACJN010000114">
    <property type="protein sequence ID" value="KAF5371887.1"/>
    <property type="molecule type" value="Genomic_DNA"/>
</dbReference>
<protein>
    <recommendedName>
        <fullName evidence="5">MARVEL domain-containing protein</fullName>
    </recommendedName>
</protein>
<accession>A0A8H5LW93</accession>
<evidence type="ECO:0000313" key="4">
    <source>
        <dbReference type="Proteomes" id="UP000518752"/>
    </source>
</evidence>
<feature type="compositionally biased region" description="Basic and acidic residues" evidence="1">
    <location>
        <begin position="164"/>
        <end position="173"/>
    </location>
</feature>